<dbReference type="Ensembl" id="ENSCCRT00010134345.1">
    <property type="protein sequence ID" value="ENSCCRP00010120967.1"/>
    <property type="gene ID" value="ENSCCRG00010052853.1"/>
</dbReference>
<dbReference type="Proteomes" id="UP000694427">
    <property type="component" value="Unplaced"/>
</dbReference>
<evidence type="ECO:0000313" key="2">
    <source>
        <dbReference type="Proteomes" id="UP000694427"/>
    </source>
</evidence>
<name>A0A8C0Y0Y7_CYPCA</name>
<keyword evidence="2" id="KW-1185">Reference proteome</keyword>
<accession>A0A8C0Y0Y7</accession>
<dbReference type="AlphaFoldDB" id="A0A8C0Y0Y7"/>
<reference evidence="1" key="2">
    <citation type="submission" date="2025-09" db="UniProtKB">
        <authorList>
            <consortium name="Ensembl"/>
        </authorList>
    </citation>
    <scope>IDENTIFICATION</scope>
</reference>
<reference evidence="1" key="1">
    <citation type="submission" date="2025-08" db="UniProtKB">
        <authorList>
            <consortium name="Ensembl"/>
        </authorList>
    </citation>
    <scope>IDENTIFICATION</scope>
</reference>
<organism evidence="1 2">
    <name type="scientific">Cyprinus carpio</name>
    <name type="common">Common carp</name>
    <dbReference type="NCBI Taxonomy" id="7962"/>
    <lineage>
        <taxon>Eukaryota</taxon>
        <taxon>Metazoa</taxon>
        <taxon>Chordata</taxon>
        <taxon>Craniata</taxon>
        <taxon>Vertebrata</taxon>
        <taxon>Euteleostomi</taxon>
        <taxon>Actinopterygii</taxon>
        <taxon>Neopterygii</taxon>
        <taxon>Teleostei</taxon>
        <taxon>Ostariophysi</taxon>
        <taxon>Cypriniformes</taxon>
        <taxon>Cyprinidae</taxon>
        <taxon>Cyprininae</taxon>
        <taxon>Cyprinus</taxon>
    </lineage>
</organism>
<evidence type="ECO:0000313" key="1">
    <source>
        <dbReference type="Ensembl" id="ENSCCRP00010120967.1"/>
    </source>
</evidence>
<protein>
    <submittedName>
        <fullName evidence="1">Uncharacterized protein</fullName>
    </submittedName>
</protein>
<sequence length="38" mass="4486">MIPNAHKLPRKLSALLVTVFTSFLIIFILNIYFLFNYI</sequence>
<proteinExistence type="predicted"/>